<reference evidence="1 2" key="1">
    <citation type="journal article" date="2020" name="Nat. Commun.">
        <title>Genome of Tripterygium wilfordii and identification of cytochrome P450 involved in triptolide biosynthesis.</title>
        <authorList>
            <person name="Tu L."/>
            <person name="Su P."/>
            <person name="Zhang Z."/>
            <person name="Gao L."/>
            <person name="Wang J."/>
            <person name="Hu T."/>
            <person name="Zhou J."/>
            <person name="Zhang Y."/>
            <person name="Zhao Y."/>
            <person name="Liu Y."/>
            <person name="Song Y."/>
            <person name="Tong Y."/>
            <person name="Lu Y."/>
            <person name="Yang J."/>
            <person name="Xu C."/>
            <person name="Jia M."/>
            <person name="Peters R.J."/>
            <person name="Huang L."/>
            <person name="Gao W."/>
        </authorList>
    </citation>
    <scope>NUCLEOTIDE SEQUENCE [LARGE SCALE GENOMIC DNA]</scope>
    <source>
        <strain evidence="2">cv. XIE 37</strain>
        <tissue evidence="1">Leaf</tissue>
    </source>
</reference>
<accession>A0A7J7DPN8</accession>
<proteinExistence type="predicted"/>
<dbReference type="EMBL" id="JAAARO010000004">
    <property type="protein sequence ID" value="KAF5748164.1"/>
    <property type="molecule type" value="Genomic_DNA"/>
</dbReference>
<gene>
    <name evidence="1" type="ORF">HS088_TW04G00114</name>
</gene>
<dbReference type="InParanoid" id="A0A7J7DPN8"/>
<dbReference type="PANTHER" id="PTHR35834:SF3">
    <property type="entry name" value="ARM REPEAT SUPERFAMILY PROTEIN"/>
    <property type="match status" value="1"/>
</dbReference>
<dbReference type="Proteomes" id="UP000593562">
    <property type="component" value="Unassembled WGS sequence"/>
</dbReference>
<dbReference type="AlphaFoldDB" id="A0A7J7DPN8"/>
<evidence type="ECO:0000313" key="2">
    <source>
        <dbReference type="Proteomes" id="UP000593562"/>
    </source>
</evidence>
<dbReference type="PANTHER" id="PTHR35834">
    <property type="entry name" value="ARMADILLO-TYPE FOLD PROTEIN-RELATED"/>
    <property type="match status" value="1"/>
</dbReference>
<organism evidence="1 2">
    <name type="scientific">Tripterygium wilfordii</name>
    <name type="common">Thunder God vine</name>
    <dbReference type="NCBI Taxonomy" id="458696"/>
    <lineage>
        <taxon>Eukaryota</taxon>
        <taxon>Viridiplantae</taxon>
        <taxon>Streptophyta</taxon>
        <taxon>Embryophyta</taxon>
        <taxon>Tracheophyta</taxon>
        <taxon>Spermatophyta</taxon>
        <taxon>Magnoliopsida</taxon>
        <taxon>eudicotyledons</taxon>
        <taxon>Gunneridae</taxon>
        <taxon>Pentapetalae</taxon>
        <taxon>rosids</taxon>
        <taxon>fabids</taxon>
        <taxon>Celastrales</taxon>
        <taxon>Celastraceae</taxon>
        <taxon>Tripterygium</taxon>
    </lineage>
</organism>
<evidence type="ECO:0000313" key="1">
    <source>
        <dbReference type="EMBL" id="KAF5748164.1"/>
    </source>
</evidence>
<dbReference type="SUPFAM" id="SSF48371">
    <property type="entry name" value="ARM repeat"/>
    <property type="match status" value="1"/>
</dbReference>
<sequence length="385" mass="42923">MDQAHKQDKEDLRTLLEALLVASKDLQQSPIFSAKDPKPTIRALLATAADADPIMFDDSSFFKLGQLIRTLKTHLKELEKSQDRSFRTLLRRQITYYKVSKLGYVIEAEIQAYFDQESVRNLVTTLQESEDEDQKVEVLDEFEERLSRGFDREFQELVLKAKVFTVLESLLCDSTCSKRVRERAALAVVALVRFNKNVFVGLVLMGPIIEALVSMSTCCSIQVLTSLIKLVRIPLIDEIELEGEIPGIINLLSSEDLGIGVAALDCVCEIAYCGRAEVIEVMLNEGLIEKLMELQRSKHGDNLTETQKHRGNGSGVSSLDMEGENGPFSGCVARFAVQVEVGEGLTTQERKEFKKVVLRKVTEASVSEAEGATIFAEVLWGGSWP</sequence>
<dbReference type="InterPro" id="IPR016024">
    <property type="entry name" value="ARM-type_fold"/>
</dbReference>
<dbReference type="InterPro" id="IPR011989">
    <property type="entry name" value="ARM-like"/>
</dbReference>
<protein>
    <submittedName>
        <fullName evidence="1">Uncharacterized protein</fullName>
    </submittedName>
</protein>
<name>A0A7J7DPN8_TRIWF</name>
<comment type="caution">
    <text evidence="1">The sequence shown here is derived from an EMBL/GenBank/DDBJ whole genome shotgun (WGS) entry which is preliminary data.</text>
</comment>
<keyword evidence="2" id="KW-1185">Reference proteome</keyword>
<dbReference type="Gene3D" id="1.25.10.10">
    <property type="entry name" value="Leucine-rich Repeat Variant"/>
    <property type="match status" value="1"/>
</dbReference>